<dbReference type="GO" id="GO:0016491">
    <property type="term" value="F:oxidoreductase activity"/>
    <property type="evidence" value="ECO:0007669"/>
    <property type="project" value="TreeGrafter"/>
</dbReference>
<dbReference type="InterPro" id="IPR036280">
    <property type="entry name" value="Multihaem_cyt_sf"/>
</dbReference>
<dbReference type="Proteomes" id="UP000297273">
    <property type="component" value="Unassembled WGS sequence"/>
</dbReference>
<comment type="caution">
    <text evidence="3">The sequence shown here is derived from an EMBL/GenBank/DDBJ whole genome shotgun (WGS) entry which is preliminary data.</text>
</comment>
<gene>
    <name evidence="3" type="ORF">EHO57_15750</name>
    <name evidence="4" type="ORF">EHQ53_10750</name>
</gene>
<reference evidence="5 6" key="2">
    <citation type="journal article" date="2019" name="PLoS Negl. Trop. Dis.">
        <title>Revisiting the worldwide diversity of Leptospira species in the environment.</title>
        <authorList>
            <person name="Vincent A.T."/>
            <person name="Schiettekatte O."/>
            <person name="Bourhy P."/>
            <person name="Veyrier F.J."/>
            <person name="Picardeau M."/>
        </authorList>
    </citation>
    <scope>NUCLEOTIDE SEQUENCE [LARGE SCALE GENOMIC DNA]</scope>
    <source>
        <strain evidence="5">201702690</strain>
        <strain evidence="3 6">SSW18</strain>
    </source>
</reference>
<keyword evidence="1" id="KW-0732">Signal</keyword>
<dbReference type="SUPFAM" id="SSF48695">
    <property type="entry name" value="Multiheme cytochromes"/>
    <property type="match status" value="1"/>
</dbReference>
<dbReference type="PROSITE" id="PS51257">
    <property type="entry name" value="PROKAR_LIPOPROTEIN"/>
    <property type="match status" value="1"/>
</dbReference>
<name>A0A5F1ZU26_9LEPT</name>
<dbReference type="Proteomes" id="UP000297946">
    <property type="component" value="Unassembled WGS sequence"/>
</dbReference>
<dbReference type="InterPro" id="IPR051829">
    <property type="entry name" value="Multiheme_Cytochr_ET"/>
</dbReference>
<accession>A0A5F1ZU26</accession>
<dbReference type="RefSeq" id="WP_135645788.1">
    <property type="nucleotide sequence ID" value="NZ_RQER01000010.1"/>
</dbReference>
<dbReference type="PANTHER" id="PTHR35038:SF8">
    <property type="entry name" value="C-TYPE POLYHEME CYTOCHROME OMCC"/>
    <property type="match status" value="1"/>
</dbReference>
<organism evidence="3 6">
    <name type="scientific">Leptospira langatensis</name>
    <dbReference type="NCBI Taxonomy" id="2484983"/>
    <lineage>
        <taxon>Bacteria</taxon>
        <taxon>Pseudomonadati</taxon>
        <taxon>Spirochaetota</taxon>
        <taxon>Spirochaetia</taxon>
        <taxon>Leptospirales</taxon>
        <taxon>Leptospiraceae</taxon>
        <taxon>Leptospira</taxon>
    </lineage>
</organism>
<feature type="domain" description="Cytochrome c-552/4" evidence="2">
    <location>
        <begin position="51"/>
        <end position="133"/>
    </location>
</feature>
<dbReference type="AlphaFoldDB" id="A0A5F1ZU26"/>
<dbReference type="Gene3D" id="1.10.1130.10">
    <property type="entry name" value="Flavocytochrome C3, Chain A"/>
    <property type="match status" value="1"/>
</dbReference>
<evidence type="ECO:0000256" key="1">
    <source>
        <dbReference type="ARBA" id="ARBA00022729"/>
    </source>
</evidence>
<dbReference type="EMBL" id="RQER01000010">
    <property type="protein sequence ID" value="TGJ98962.1"/>
    <property type="molecule type" value="Genomic_DNA"/>
</dbReference>
<evidence type="ECO:0000313" key="6">
    <source>
        <dbReference type="Proteomes" id="UP000297946"/>
    </source>
</evidence>
<evidence type="ECO:0000313" key="4">
    <source>
        <dbReference type="EMBL" id="TGL40469.1"/>
    </source>
</evidence>
<protein>
    <submittedName>
        <fullName evidence="3">Cytochrome C554 and C-prime</fullName>
    </submittedName>
</protein>
<evidence type="ECO:0000259" key="2">
    <source>
        <dbReference type="Pfam" id="PF13435"/>
    </source>
</evidence>
<keyword evidence="5" id="KW-1185">Reference proteome</keyword>
<evidence type="ECO:0000313" key="5">
    <source>
        <dbReference type="Proteomes" id="UP000297273"/>
    </source>
</evidence>
<dbReference type="InterPro" id="IPR023155">
    <property type="entry name" value="Cyt_c-552/4"/>
</dbReference>
<proteinExistence type="predicted"/>
<dbReference type="OrthoDB" id="9814800at2"/>
<sequence>MRRIILLFGTAFFAVLFFLIACKKEDFYQRHWVFPLESQGSLTQEPDPANCGTCHPRQYGSWKATLHSRALGPGFLWQLPKLGKHSSENCFNCHASNPEVKVAWYKRLGWEKVGASVWETGIKEQGVQCFSCHFRKGKVYGPPRREGANSIFQNSNAPHGGFSAQKEFEESTFCKACHQSPETGRRINGKLLMDVYGQWKSSEFSGQKTQCQNCHMPDRDHEWKGISDPEMVRKGIQASLDFFPKGEGAEFIATLKNLGVGHSFPTYSVPKVYLEINARDRNGVSLKRNHSVIGWMLDLELQNEIFDTRLSPGSSTALRVHLSKEEFEQIKDVQFIVRVDPKEYYKRMFEDNWKARDNFRKEAKSWVLPYLQKALQEVNSAEYELLHLEWRPGS</sequence>
<dbReference type="EMBL" id="RQGC01000007">
    <property type="protein sequence ID" value="TGL40469.1"/>
    <property type="molecule type" value="Genomic_DNA"/>
</dbReference>
<dbReference type="PANTHER" id="PTHR35038">
    <property type="entry name" value="DISSIMILATORY SULFITE REDUCTASE SIRA"/>
    <property type="match status" value="1"/>
</dbReference>
<dbReference type="Pfam" id="PF13435">
    <property type="entry name" value="Cytochrome_C554"/>
    <property type="match status" value="1"/>
</dbReference>
<evidence type="ECO:0000313" key="3">
    <source>
        <dbReference type="EMBL" id="TGJ98962.1"/>
    </source>
</evidence>
<reference evidence="4" key="1">
    <citation type="submission" date="2018-10" db="EMBL/GenBank/DDBJ databases">
        <authorList>
            <person name="Vincent A.T."/>
            <person name="Schiettekatte O."/>
            <person name="Bourhy P."/>
            <person name="Veyrier F.J."/>
            <person name="Picardeau M."/>
        </authorList>
    </citation>
    <scope>NUCLEOTIDE SEQUENCE</scope>
    <source>
        <strain evidence="4">201702690</strain>
    </source>
</reference>